<evidence type="ECO:0000313" key="1">
    <source>
        <dbReference type="EMBL" id="KNE23864.1"/>
    </source>
</evidence>
<reference evidence="1 2" key="1">
    <citation type="submission" date="2015-07" db="EMBL/GenBank/DDBJ databases">
        <title>Draft genome of Achromobacter spanius.</title>
        <authorList>
            <person name="Wang X."/>
        </authorList>
    </citation>
    <scope>NUCLEOTIDE SEQUENCE [LARGE SCALE GENOMIC DNA]</scope>
    <source>
        <strain evidence="1 2">CGMCC9173</strain>
    </source>
</reference>
<evidence type="ECO:0000313" key="2">
    <source>
        <dbReference type="Proteomes" id="UP000037511"/>
    </source>
</evidence>
<protein>
    <submittedName>
        <fullName evidence="1">Uncharacterized protein</fullName>
    </submittedName>
</protein>
<sequence>MNENEILALIGGAFDRAESRIREELDELSARITAQNFLLEVVYASSFEGKPDAFNSLMDSLADTNRKSSNKSMPMTSDQIEETKARIAVRLERFRDAVAQRLSQAQ</sequence>
<organism evidence="1 2">
    <name type="scientific">Achromobacter spanius</name>
    <dbReference type="NCBI Taxonomy" id="217203"/>
    <lineage>
        <taxon>Bacteria</taxon>
        <taxon>Pseudomonadati</taxon>
        <taxon>Pseudomonadota</taxon>
        <taxon>Betaproteobacteria</taxon>
        <taxon>Burkholderiales</taxon>
        <taxon>Alcaligenaceae</taxon>
        <taxon>Achromobacter</taxon>
    </lineage>
</organism>
<dbReference type="EMBL" id="LGVG01000054">
    <property type="protein sequence ID" value="KNE23864.1"/>
    <property type="molecule type" value="Genomic_DNA"/>
</dbReference>
<proteinExistence type="predicted"/>
<accession>A0AAW3HYB6</accession>
<name>A0AAW3HYB6_9BURK</name>
<comment type="caution">
    <text evidence="1">The sequence shown here is derived from an EMBL/GenBank/DDBJ whole genome shotgun (WGS) entry which is preliminary data.</text>
</comment>
<gene>
    <name evidence="1" type="ORF">AFM18_26450</name>
</gene>
<dbReference type="Proteomes" id="UP000037511">
    <property type="component" value="Unassembled WGS sequence"/>
</dbReference>
<dbReference type="RefSeq" id="WP_050449884.1">
    <property type="nucleotide sequence ID" value="NZ_LGVG01000054.1"/>
</dbReference>
<dbReference type="AlphaFoldDB" id="A0AAW3HYB6"/>